<evidence type="ECO:0000313" key="2">
    <source>
        <dbReference type="EMBL" id="OEF98918.1"/>
    </source>
</evidence>
<evidence type="ECO:0000259" key="1">
    <source>
        <dbReference type="Pfam" id="PF05239"/>
    </source>
</evidence>
<dbReference type="EMBL" id="MIJF01000046">
    <property type="protein sequence ID" value="OEF98918.1"/>
    <property type="molecule type" value="Genomic_DNA"/>
</dbReference>
<dbReference type="InterPro" id="IPR027275">
    <property type="entry name" value="PRC-brl_dom"/>
</dbReference>
<dbReference type="OrthoDB" id="1707618at2"/>
<protein>
    <recommendedName>
        <fullName evidence="1">PRC-barrel domain-containing protein</fullName>
    </recommendedName>
</protein>
<feature type="domain" description="PRC-barrel" evidence="1">
    <location>
        <begin position="3"/>
        <end position="67"/>
    </location>
</feature>
<dbReference type="Pfam" id="PF05239">
    <property type="entry name" value="PRC"/>
    <property type="match status" value="2"/>
</dbReference>
<accession>A0A1D2YT95</accession>
<reference evidence="2 3" key="1">
    <citation type="submission" date="2016-09" db="EMBL/GenBank/DDBJ databases">
        <title>Draft genome sequence for the type strain of Vulcanibacillus modesticaldus BR, a strictly anaerobic, moderately thermophilic, and nitrate-reducing bacterium from deep sea-hydrothermal vents of the Mid-Atlantic Ridge.</title>
        <authorList>
            <person name="Abin C.A."/>
            <person name="Hollibaugh J.T."/>
        </authorList>
    </citation>
    <scope>NUCLEOTIDE SEQUENCE [LARGE SCALE GENOMIC DNA]</scope>
    <source>
        <strain evidence="2 3">BR</strain>
    </source>
</reference>
<dbReference type="RefSeq" id="WP_069657254.1">
    <property type="nucleotide sequence ID" value="NZ_MIJF01000046.1"/>
</dbReference>
<comment type="caution">
    <text evidence="2">The sequence shown here is derived from an EMBL/GenBank/DDBJ whole genome shotgun (WGS) entry which is preliminary data.</text>
</comment>
<dbReference type="SUPFAM" id="SSF50346">
    <property type="entry name" value="PRC-barrel domain"/>
    <property type="match status" value="2"/>
</dbReference>
<dbReference type="InterPro" id="IPR011033">
    <property type="entry name" value="PRC_barrel-like_sf"/>
</dbReference>
<organism evidence="2 3">
    <name type="scientific">Vulcanibacillus modesticaldus</name>
    <dbReference type="NCBI Taxonomy" id="337097"/>
    <lineage>
        <taxon>Bacteria</taxon>
        <taxon>Bacillati</taxon>
        <taxon>Bacillota</taxon>
        <taxon>Bacilli</taxon>
        <taxon>Bacillales</taxon>
        <taxon>Bacillaceae</taxon>
        <taxon>Vulcanibacillus</taxon>
    </lineage>
</organism>
<gene>
    <name evidence="2" type="ORF">BHF71_03050</name>
</gene>
<dbReference type="STRING" id="337097.BHF71_03050"/>
<proteinExistence type="predicted"/>
<dbReference type="Proteomes" id="UP000243739">
    <property type="component" value="Unassembled WGS sequence"/>
</dbReference>
<evidence type="ECO:0000313" key="3">
    <source>
        <dbReference type="Proteomes" id="UP000243739"/>
    </source>
</evidence>
<sequence>MKKIQDVLGLPVLDTSTGKKLGVVKDVYFNQRGELVGLAVESPGIFTKRSYLSFDKVGAIGDDAVTIGTERFLTSFNQNSYYSFSTGKKAYKEYPIVTTNGKELGHISDVYFQEELGKILGYEISDGFLSDVTEGRRTIQIPKKMVFGEDAIIVPSDEIKEVIFDQE</sequence>
<dbReference type="Gene3D" id="2.30.30.240">
    <property type="entry name" value="PRC-barrel domain"/>
    <property type="match status" value="2"/>
</dbReference>
<keyword evidence="3" id="KW-1185">Reference proteome</keyword>
<feature type="domain" description="PRC-barrel" evidence="1">
    <location>
        <begin position="93"/>
        <end position="158"/>
    </location>
</feature>
<name>A0A1D2YT95_9BACI</name>
<dbReference type="AlphaFoldDB" id="A0A1D2YT95"/>